<evidence type="ECO:0000256" key="5">
    <source>
        <dbReference type="ARBA" id="ARBA00023288"/>
    </source>
</evidence>
<feature type="chain" id="PRO_5038359456" evidence="7">
    <location>
        <begin position="35"/>
        <end position="188"/>
    </location>
</feature>
<dbReference type="Proteomes" id="UP000824190">
    <property type="component" value="Unassembled WGS sequence"/>
</dbReference>
<feature type="signal peptide" evidence="7">
    <location>
        <begin position="1"/>
        <end position="34"/>
    </location>
</feature>
<gene>
    <name evidence="8" type="ORF">H9870_00905</name>
</gene>
<keyword evidence="3" id="KW-0472">Membrane</keyword>
<dbReference type="EMBL" id="DXGC01000009">
    <property type="protein sequence ID" value="HIW90219.1"/>
    <property type="molecule type" value="Genomic_DNA"/>
</dbReference>
<protein>
    <submittedName>
        <fullName evidence="8">LppP/LprE family lipoprotein</fullName>
    </submittedName>
</protein>
<keyword evidence="4" id="KW-0564">Palmitate</keyword>
<evidence type="ECO:0000256" key="3">
    <source>
        <dbReference type="ARBA" id="ARBA00023136"/>
    </source>
</evidence>
<accession>A0A9D1RMB2</accession>
<evidence type="ECO:0000256" key="6">
    <source>
        <dbReference type="SAM" id="MobiDB-lite"/>
    </source>
</evidence>
<sequence>MNHHTTTPRRKKIHSRALAVTTATLVALGGGAVATTATGGAQPAPAPAPEPAPAYPTPEEATQIAVDNVPPSEVDRAWSLNADTSSYDPNQRLSAILLDVEGGTGSSPQQVALFEHGTYIGTTLFEAHAYQHVERVSDSEIKVDYRYLLPGDANADPSGLATSHYILGPDGVVHHEGELPPEGEAPPV</sequence>
<evidence type="ECO:0000313" key="8">
    <source>
        <dbReference type="EMBL" id="HIW90219.1"/>
    </source>
</evidence>
<reference evidence="8" key="1">
    <citation type="journal article" date="2021" name="PeerJ">
        <title>Extensive microbial diversity within the chicken gut microbiome revealed by metagenomics and culture.</title>
        <authorList>
            <person name="Gilroy R."/>
            <person name="Ravi A."/>
            <person name="Getino M."/>
            <person name="Pursley I."/>
            <person name="Horton D.L."/>
            <person name="Alikhan N.F."/>
            <person name="Baker D."/>
            <person name="Gharbi K."/>
            <person name="Hall N."/>
            <person name="Watson M."/>
            <person name="Adriaenssens E.M."/>
            <person name="Foster-Nyarko E."/>
            <person name="Jarju S."/>
            <person name="Secka A."/>
            <person name="Antonio M."/>
            <person name="Oren A."/>
            <person name="Chaudhuri R.R."/>
            <person name="La Ragione R."/>
            <person name="Hildebrand F."/>
            <person name="Pallen M.J."/>
        </authorList>
    </citation>
    <scope>NUCLEOTIDE SEQUENCE</scope>
    <source>
        <strain evidence="8">CHK32-1732</strain>
    </source>
</reference>
<evidence type="ECO:0000313" key="9">
    <source>
        <dbReference type="Proteomes" id="UP000824190"/>
    </source>
</evidence>
<dbReference type="AlphaFoldDB" id="A0A9D1RMB2"/>
<feature type="region of interest" description="Disordered" evidence="6">
    <location>
        <begin position="37"/>
        <end position="57"/>
    </location>
</feature>
<keyword evidence="5 8" id="KW-0449">Lipoprotein</keyword>
<reference evidence="8" key="2">
    <citation type="submission" date="2021-04" db="EMBL/GenBank/DDBJ databases">
        <authorList>
            <person name="Gilroy R."/>
        </authorList>
    </citation>
    <scope>NUCLEOTIDE SEQUENCE</scope>
    <source>
        <strain evidence="8">CHK32-1732</strain>
    </source>
</reference>
<name>A0A9D1RMB2_9CORY</name>
<evidence type="ECO:0000256" key="7">
    <source>
        <dbReference type="SAM" id="SignalP"/>
    </source>
</evidence>
<dbReference type="InterPro" id="IPR025971">
    <property type="entry name" value="LppP/LprE"/>
</dbReference>
<feature type="compositionally biased region" description="Pro residues" evidence="6">
    <location>
        <begin position="44"/>
        <end position="56"/>
    </location>
</feature>
<evidence type="ECO:0000256" key="4">
    <source>
        <dbReference type="ARBA" id="ARBA00023139"/>
    </source>
</evidence>
<evidence type="ECO:0000256" key="1">
    <source>
        <dbReference type="ARBA" id="ARBA00022475"/>
    </source>
</evidence>
<evidence type="ECO:0000256" key="2">
    <source>
        <dbReference type="ARBA" id="ARBA00022729"/>
    </source>
</evidence>
<keyword evidence="1" id="KW-1003">Cell membrane</keyword>
<proteinExistence type="predicted"/>
<keyword evidence="2 7" id="KW-0732">Signal</keyword>
<organism evidence="8 9">
    <name type="scientific">Candidatus Corynebacterium avicola</name>
    <dbReference type="NCBI Taxonomy" id="2838527"/>
    <lineage>
        <taxon>Bacteria</taxon>
        <taxon>Bacillati</taxon>
        <taxon>Actinomycetota</taxon>
        <taxon>Actinomycetes</taxon>
        <taxon>Mycobacteriales</taxon>
        <taxon>Corynebacteriaceae</taxon>
        <taxon>Corynebacterium</taxon>
    </lineage>
</organism>
<dbReference type="Pfam" id="PF14041">
    <property type="entry name" value="Lipoprotein_21"/>
    <property type="match status" value="1"/>
</dbReference>
<comment type="caution">
    <text evidence="8">The sequence shown here is derived from an EMBL/GenBank/DDBJ whole genome shotgun (WGS) entry which is preliminary data.</text>
</comment>